<dbReference type="CDD" id="cd05233">
    <property type="entry name" value="SDR_c"/>
    <property type="match status" value="1"/>
</dbReference>
<dbReference type="InterPro" id="IPR057326">
    <property type="entry name" value="KR_dom"/>
</dbReference>
<dbReference type="PRINTS" id="PR00080">
    <property type="entry name" value="SDRFAMILY"/>
</dbReference>
<feature type="domain" description="Ketoreductase" evidence="3">
    <location>
        <begin position="11"/>
        <end position="189"/>
    </location>
</feature>
<dbReference type="FunFam" id="3.40.50.720:FF:000084">
    <property type="entry name" value="Short-chain dehydrogenase reductase"/>
    <property type="match status" value="1"/>
</dbReference>
<dbReference type="EMBL" id="SMKA01000280">
    <property type="protein sequence ID" value="TDC17267.1"/>
    <property type="molecule type" value="Genomic_DNA"/>
</dbReference>
<name>A0A4R4P8T8_9ACTN</name>
<dbReference type="InterPro" id="IPR002347">
    <property type="entry name" value="SDR_fam"/>
</dbReference>
<protein>
    <submittedName>
        <fullName evidence="4">SDR family oxidoreductase</fullName>
    </submittedName>
</protein>
<dbReference type="InterPro" id="IPR036291">
    <property type="entry name" value="NAD(P)-bd_dom_sf"/>
</dbReference>
<dbReference type="Proteomes" id="UP000295075">
    <property type="component" value="Unassembled WGS sequence"/>
</dbReference>
<organism evidence="4 5">
    <name type="scientific">Kribbella albertanoniae</name>
    <dbReference type="NCBI Taxonomy" id="1266829"/>
    <lineage>
        <taxon>Bacteria</taxon>
        <taxon>Bacillati</taxon>
        <taxon>Actinomycetota</taxon>
        <taxon>Actinomycetes</taxon>
        <taxon>Propionibacteriales</taxon>
        <taxon>Kribbellaceae</taxon>
        <taxon>Kribbella</taxon>
    </lineage>
</organism>
<dbReference type="Pfam" id="PF13561">
    <property type="entry name" value="adh_short_C2"/>
    <property type="match status" value="1"/>
</dbReference>
<evidence type="ECO:0000313" key="4">
    <source>
        <dbReference type="EMBL" id="TDC17267.1"/>
    </source>
</evidence>
<evidence type="ECO:0000256" key="1">
    <source>
        <dbReference type="ARBA" id="ARBA00006484"/>
    </source>
</evidence>
<dbReference type="Gene3D" id="3.40.50.720">
    <property type="entry name" value="NAD(P)-binding Rossmann-like Domain"/>
    <property type="match status" value="1"/>
</dbReference>
<gene>
    <name evidence="4" type="ORF">E1261_37400</name>
</gene>
<dbReference type="PRINTS" id="PR00081">
    <property type="entry name" value="GDHRDH"/>
</dbReference>
<dbReference type="InterPro" id="IPR020904">
    <property type="entry name" value="Sc_DH/Rdtase_CS"/>
</dbReference>
<reference evidence="4 5" key="1">
    <citation type="submission" date="2019-03" db="EMBL/GenBank/DDBJ databases">
        <title>Draft genome sequences of novel Actinobacteria.</title>
        <authorList>
            <person name="Sahin N."/>
            <person name="Ay H."/>
            <person name="Saygin H."/>
        </authorList>
    </citation>
    <scope>NUCLEOTIDE SEQUENCE [LARGE SCALE GENOMIC DNA]</scope>
    <source>
        <strain evidence="4 5">JCM 30547</strain>
    </source>
</reference>
<accession>A0A4R4P8T8</accession>
<sequence length="253" mass="26116">MNVVARRFDGRVVVVTGASSGIGRAVAVQLAEAGAQVLGVGRRADRLAEVAALHPGIEALVADVREVTAPTAIVDAAVDRWGRVDALVNNAGVFIGMALEDLSAAGIEELMAVNVTAPSLLAHAVLPQLVKHEGAIVNVSSTFGHRPIPGGAHYGASKAALESLTRSWALELAPQRVRVNAVAPGPTESEALLTAGLSEEQVDQVKAAEANRIPLGRRGEPDEVAHWIVQLADPATSWVTGQVLAVDGGLALT</sequence>
<comment type="similarity">
    <text evidence="1">Belongs to the short-chain dehydrogenases/reductases (SDR) family.</text>
</comment>
<dbReference type="PANTHER" id="PTHR43975:SF2">
    <property type="entry name" value="EG:BACR7A4.14 PROTEIN-RELATED"/>
    <property type="match status" value="1"/>
</dbReference>
<keyword evidence="2" id="KW-0560">Oxidoreductase</keyword>
<dbReference type="OrthoDB" id="517007at2"/>
<keyword evidence="5" id="KW-1185">Reference proteome</keyword>
<dbReference type="SMART" id="SM00822">
    <property type="entry name" value="PKS_KR"/>
    <property type="match status" value="1"/>
</dbReference>
<dbReference type="SUPFAM" id="SSF51735">
    <property type="entry name" value="NAD(P)-binding Rossmann-fold domains"/>
    <property type="match status" value="1"/>
</dbReference>
<proteinExistence type="inferred from homology"/>
<dbReference type="PANTHER" id="PTHR43975">
    <property type="entry name" value="ZGC:101858"/>
    <property type="match status" value="1"/>
</dbReference>
<dbReference type="AlphaFoldDB" id="A0A4R4P8T8"/>
<dbReference type="GO" id="GO:0016491">
    <property type="term" value="F:oxidoreductase activity"/>
    <property type="evidence" value="ECO:0007669"/>
    <property type="project" value="UniProtKB-KW"/>
</dbReference>
<evidence type="ECO:0000313" key="5">
    <source>
        <dbReference type="Proteomes" id="UP000295075"/>
    </source>
</evidence>
<comment type="caution">
    <text evidence="4">The sequence shown here is derived from an EMBL/GenBank/DDBJ whole genome shotgun (WGS) entry which is preliminary data.</text>
</comment>
<evidence type="ECO:0000256" key="2">
    <source>
        <dbReference type="ARBA" id="ARBA00023002"/>
    </source>
</evidence>
<dbReference type="PROSITE" id="PS00061">
    <property type="entry name" value="ADH_SHORT"/>
    <property type="match status" value="1"/>
</dbReference>
<evidence type="ECO:0000259" key="3">
    <source>
        <dbReference type="SMART" id="SM00822"/>
    </source>
</evidence>